<sequence length="284" mass="32142">MDTSLLTVVLGQQSMMLKNIDNLGYELANEWMRWEVFCIASHGVRSLQVHGKTSLLFQFAFNTSLEDTQYGNGKVVFICNRRRLETNPPFLSQGTDPSSDTFHRIEMKYVDDDEDIKKYFSAFHLHDTFPAAVVIDDFGNFFQERGCQQRYGNPRGRDLAMVRTLALCHSAIFHANETRPCQLLLSETHHGDTPRLLFIYKRWIPTIFTVIGDGSGSFYLKSNSNLGSDSLGRTIIAKYSIALHYLVLEGITEDHERSSGFMKSVSSVVGFDLVVTGYSVPITK</sequence>
<dbReference type="PANTHER" id="PTHR28653:SF1">
    <property type="entry name" value="ATPASE SWSAP1"/>
    <property type="match status" value="1"/>
</dbReference>
<proteinExistence type="predicted"/>
<comment type="caution">
    <text evidence="1">The sequence shown here is derived from an EMBL/GenBank/DDBJ whole genome shotgun (WGS) entry which is preliminary data.</text>
</comment>
<dbReference type="Proteomes" id="UP000796880">
    <property type="component" value="Unassembled WGS sequence"/>
</dbReference>
<reference evidence="1" key="1">
    <citation type="submission" date="2020-03" db="EMBL/GenBank/DDBJ databases">
        <title>A high-quality chromosome-level genome assembly of a woody plant with both climbing and erect habits, Rhamnella rubrinervis.</title>
        <authorList>
            <person name="Lu Z."/>
            <person name="Yang Y."/>
            <person name="Zhu X."/>
            <person name="Sun Y."/>
        </authorList>
    </citation>
    <scope>NUCLEOTIDE SEQUENCE</scope>
    <source>
        <strain evidence="1">BYM</strain>
        <tissue evidence="1">Leaf</tissue>
    </source>
</reference>
<protein>
    <submittedName>
        <fullName evidence="1">Uncharacterized protein</fullName>
    </submittedName>
</protein>
<dbReference type="GO" id="GO:0003697">
    <property type="term" value="F:single-stranded DNA binding"/>
    <property type="evidence" value="ECO:0007669"/>
    <property type="project" value="TreeGrafter"/>
</dbReference>
<evidence type="ECO:0000313" key="1">
    <source>
        <dbReference type="EMBL" id="KAF3430914.1"/>
    </source>
</evidence>
<evidence type="ECO:0000313" key="2">
    <source>
        <dbReference type="Proteomes" id="UP000796880"/>
    </source>
</evidence>
<gene>
    <name evidence="1" type="ORF">FNV43_RR25644</name>
</gene>
<dbReference type="OrthoDB" id="67296at2759"/>
<accession>A0A8K0GLQ8</accession>
<keyword evidence="2" id="KW-1185">Reference proteome</keyword>
<name>A0A8K0GLQ8_9ROSA</name>
<dbReference type="GO" id="GO:0000724">
    <property type="term" value="P:double-strand break repair via homologous recombination"/>
    <property type="evidence" value="ECO:0007669"/>
    <property type="project" value="TreeGrafter"/>
</dbReference>
<dbReference type="EMBL" id="VOIH02000012">
    <property type="protein sequence ID" value="KAF3430914.1"/>
    <property type="molecule type" value="Genomic_DNA"/>
</dbReference>
<dbReference type="PANTHER" id="PTHR28653">
    <property type="match status" value="1"/>
</dbReference>
<dbReference type="GO" id="GO:0097196">
    <property type="term" value="C:Shu complex"/>
    <property type="evidence" value="ECO:0007669"/>
    <property type="project" value="TreeGrafter"/>
</dbReference>
<dbReference type="AlphaFoldDB" id="A0A8K0GLQ8"/>
<organism evidence="1 2">
    <name type="scientific">Rhamnella rubrinervis</name>
    <dbReference type="NCBI Taxonomy" id="2594499"/>
    <lineage>
        <taxon>Eukaryota</taxon>
        <taxon>Viridiplantae</taxon>
        <taxon>Streptophyta</taxon>
        <taxon>Embryophyta</taxon>
        <taxon>Tracheophyta</taxon>
        <taxon>Spermatophyta</taxon>
        <taxon>Magnoliopsida</taxon>
        <taxon>eudicotyledons</taxon>
        <taxon>Gunneridae</taxon>
        <taxon>Pentapetalae</taxon>
        <taxon>rosids</taxon>
        <taxon>fabids</taxon>
        <taxon>Rosales</taxon>
        <taxon>Rhamnaceae</taxon>
        <taxon>rhamnoid group</taxon>
        <taxon>Rhamneae</taxon>
        <taxon>Rhamnella</taxon>
    </lineage>
</organism>